<feature type="compositionally biased region" description="Polar residues" evidence="1">
    <location>
        <begin position="62"/>
        <end position="76"/>
    </location>
</feature>
<reference evidence="3" key="1">
    <citation type="thesis" date="2020" institute="ProQuest LLC" country="789 East Eisenhower Parkway, Ann Arbor, MI, USA">
        <title>Comparative Genomics and Chromosome Evolution.</title>
        <authorList>
            <person name="Mudd A.B."/>
        </authorList>
    </citation>
    <scope>NUCLEOTIDE SEQUENCE</scope>
    <source>
        <strain evidence="3">1538</strain>
        <tissue evidence="3">Blood</tissue>
    </source>
</reference>
<name>A0AAV3AW49_PYXAD</name>
<evidence type="ECO:0000313" key="4">
    <source>
        <dbReference type="Proteomes" id="UP001181693"/>
    </source>
</evidence>
<sequence length="122" mass="13874">MFFIVQTHSRGKHNVICAGTFYGVLCTIVFVHLWWRSIDDECIILYHLKDWSESIPHLSMPGGQTNPSDNTIQSPHKTNDKSSHLAAKNFNTSALFLPGYKYGLVSQEETRFVFIISNVSKI</sequence>
<accession>A0AAV3AW49</accession>
<keyword evidence="2" id="KW-0472">Membrane</keyword>
<evidence type="ECO:0008006" key="5">
    <source>
        <dbReference type="Google" id="ProtNLM"/>
    </source>
</evidence>
<dbReference type="EMBL" id="DYDO01000002">
    <property type="protein sequence ID" value="DBA31543.1"/>
    <property type="molecule type" value="Genomic_DNA"/>
</dbReference>
<dbReference type="AlphaFoldDB" id="A0AAV3AW49"/>
<proteinExistence type="predicted"/>
<evidence type="ECO:0000313" key="3">
    <source>
        <dbReference type="EMBL" id="DBA31543.1"/>
    </source>
</evidence>
<organism evidence="3 4">
    <name type="scientific">Pyxicephalus adspersus</name>
    <name type="common">African bullfrog</name>
    <dbReference type="NCBI Taxonomy" id="30357"/>
    <lineage>
        <taxon>Eukaryota</taxon>
        <taxon>Metazoa</taxon>
        <taxon>Chordata</taxon>
        <taxon>Craniata</taxon>
        <taxon>Vertebrata</taxon>
        <taxon>Euteleostomi</taxon>
        <taxon>Amphibia</taxon>
        <taxon>Batrachia</taxon>
        <taxon>Anura</taxon>
        <taxon>Neobatrachia</taxon>
        <taxon>Ranoidea</taxon>
        <taxon>Pyxicephalidae</taxon>
        <taxon>Pyxicephalinae</taxon>
        <taxon>Pyxicephalus</taxon>
    </lineage>
</organism>
<comment type="caution">
    <text evidence="3">The sequence shown here is derived from an EMBL/GenBank/DDBJ whole genome shotgun (WGS) entry which is preliminary data.</text>
</comment>
<gene>
    <name evidence="3" type="ORF">GDO54_007375</name>
</gene>
<protein>
    <recommendedName>
        <fullName evidence="5">Transmembrane protein</fullName>
    </recommendedName>
</protein>
<evidence type="ECO:0000256" key="2">
    <source>
        <dbReference type="SAM" id="Phobius"/>
    </source>
</evidence>
<keyword evidence="2" id="KW-0812">Transmembrane</keyword>
<evidence type="ECO:0000256" key="1">
    <source>
        <dbReference type="SAM" id="MobiDB-lite"/>
    </source>
</evidence>
<keyword evidence="2" id="KW-1133">Transmembrane helix</keyword>
<feature type="region of interest" description="Disordered" evidence="1">
    <location>
        <begin position="59"/>
        <end position="82"/>
    </location>
</feature>
<feature type="transmembrane region" description="Helical" evidence="2">
    <location>
        <begin position="15"/>
        <end position="35"/>
    </location>
</feature>
<dbReference type="Proteomes" id="UP001181693">
    <property type="component" value="Unassembled WGS sequence"/>
</dbReference>
<keyword evidence="4" id="KW-1185">Reference proteome</keyword>